<proteinExistence type="predicted"/>
<reference evidence="1 2" key="1">
    <citation type="submission" date="2016-11" db="EMBL/GenBank/DDBJ databases">
        <title>Trade-off between light-utilization and light-protection in marine flavobacteria.</title>
        <authorList>
            <person name="Kumagai Y."/>
        </authorList>
    </citation>
    <scope>NUCLEOTIDE SEQUENCE [LARGE SCALE GENOMIC DNA]</scope>
    <source>
        <strain evidence="1 2">NBRC 107125</strain>
    </source>
</reference>
<dbReference type="InterPro" id="IPR046651">
    <property type="entry name" value="DUF6763"/>
</dbReference>
<dbReference type="EMBL" id="CP019343">
    <property type="protein sequence ID" value="ARN75571.1"/>
    <property type="molecule type" value="Genomic_DNA"/>
</dbReference>
<evidence type="ECO:0000313" key="2">
    <source>
        <dbReference type="Proteomes" id="UP000193450"/>
    </source>
</evidence>
<keyword evidence="2" id="KW-1185">Reference proteome</keyword>
<dbReference type="RefSeq" id="WP_085759754.1">
    <property type="nucleotide sequence ID" value="NZ_CP019343.1"/>
</dbReference>
<evidence type="ECO:0000313" key="1">
    <source>
        <dbReference type="EMBL" id="ARN75571.1"/>
    </source>
</evidence>
<organism evidence="1 2">
    <name type="scientific">Oceanicoccus sagamiensis</name>
    <dbReference type="NCBI Taxonomy" id="716816"/>
    <lineage>
        <taxon>Bacteria</taxon>
        <taxon>Pseudomonadati</taxon>
        <taxon>Pseudomonadota</taxon>
        <taxon>Gammaproteobacteria</taxon>
        <taxon>Cellvibrionales</taxon>
        <taxon>Spongiibacteraceae</taxon>
        <taxon>Oceanicoccus</taxon>
    </lineage>
</organism>
<dbReference type="AlphaFoldDB" id="A0A1X9NEH6"/>
<sequence>MKSTTPQVGSWYREIQQGLIFEVVAVDENTRTIETQLIDGAVTEYDLENWNEMLLEEVEEPEDWRNAYELSSEDYLNPDDTIYPEDWNGPVSMIETDIVNGVLDDLY</sequence>
<accession>A0A1X9NEH6</accession>
<protein>
    <submittedName>
        <fullName evidence="1">Uncharacterized protein</fullName>
    </submittedName>
</protein>
<dbReference type="Proteomes" id="UP000193450">
    <property type="component" value="Chromosome"/>
</dbReference>
<dbReference type="Pfam" id="PF20549">
    <property type="entry name" value="DUF6763"/>
    <property type="match status" value="1"/>
</dbReference>
<gene>
    <name evidence="1" type="ORF">BST96_16545</name>
</gene>
<dbReference type="KEGG" id="osg:BST96_16545"/>
<name>A0A1X9NEH6_9GAMM</name>
<dbReference type="STRING" id="716816.BST96_16545"/>
<dbReference type="OrthoDB" id="7062948at2"/>